<evidence type="ECO:0000313" key="2">
    <source>
        <dbReference type="Proteomes" id="UP000217311"/>
    </source>
</evidence>
<dbReference type="EMBL" id="CP023315">
    <property type="protein sequence ID" value="ATC34161.1"/>
    <property type="molecule type" value="Genomic_DNA"/>
</dbReference>
<proteinExistence type="predicted"/>
<evidence type="ECO:0000313" key="1">
    <source>
        <dbReference type="EMBL" id="ATC34161.1"/>
    </source>
</evidence>
<dbReference type="AlphaFoldDB" id="A0A290N0F3"/>
<reference evidence="2" key="1">
    <citation type="submission" date="2017-09" db="EMBL/GenBank/DDBJ databases">
        <title>Genome evolution observed in wild isolates of Caulobacter crescentus.</title>
        <authorList>
            <person name="Ely B."/>
            <person name="Wilson K."/>
            <person name="Scott D."/>
        </authorList>
    </citation>
    <scope>NUCLEOTIDE SEQUENCE [LARGE SCALE GENOMIC DNA]</scope>
    <source>
        <strain evidence="2">CB13b1a</strain>
    </source>
</reference>
<dbReference type="InterPro" id="IPR005564">
    <property type="entry name" value="Major_capsid_GpE"/>
</dbReference>
<gene>
    <name evidence="1" type="ORF">CA606_18500</name>
</gene>
<dbReference type="Proteomes" id="UP000217311">
    <property type="component" value="Chromosome"/>
</dbReference>
<accession>A0A290N0F3</accession>
<dbReference type="RefSeq" id="WP_096053511.1">
    <property type="nucleotide sequence ID" value="NZ_CP023315.3"/>
</dbReference>
<organism evidence="1 2">
    <name type="scientific">Caulobacter vibrioides</name>
    <name type="common">Caulobacter crescentus</name>
    <dbReference type="NCBI Taxonomy" id="155892"/>
    <lineage>
        <taxon>Bacteria</taxon>
        <taxon>Pseudomonadati</taxon>
        <taxon>Pseudomonadota</taxon>
        <taxon>Alphaproteobacteria</taxon>
        <taxon>Caulobacterales</taxon>
        <taxon>Caulobacteraceae</taxon>
        <taxon>Caulobacter</taxon>
    </lineage>
</organism>
<protein>
    <submittedName>
        <fullName evidence="1">Major capsid protein</fullName>
    </submittedName>
</protein>
<dbReference type="Pfam" id="PF03864">
    <property type="entry name" value="Phage_cap_E"/>
    <property type="match status" value="1"/>
</dbReference>
<name>A0A290N0F3_CAUVI</name>
<sequence>MSLVNVFRSSLFTMMDLTAAINESETPPQRFAELGIFEERGVRTTSIFIEKKGSTLQIVPTSPRGAPGTPMSTNKREGREFRIPHISVTDEILADEVQDVRAFGSESDLVGVQQVRGEKNQNMAMSLDNTLEYHRLGAIQGVVLDADGSVIYDYFDEFGIAEPDTVYFDLGAAWAEADGGRIRGLIGDVKNNMRRALKNSAVRGVHIMCGEDFFRDASNHPEMRETYLAQQEAADLRGSDALDIFRYGGAVFEQYPGYGDVEIAPDEARFIPLGVPKLFQTVFAPAPWFSAVNRIGLPRYAMASLDKTGEKQIDLEAQSNPLNICTRPEVLFKASSAADPG</sequence>